<organism evidence="6 7">
    <name type="scientific">Shewanella holmiensis</name>
    <dbReference type="NCBI Taxonomy" id="2952222"/>
    <lineage>
        <taxon>Bacteria</taxon>
        <taxon>Pseudomonadati</taxon>
        <taxon>Pseudomonadota</taxon>
        <taxon>Gammaproteobacteria</taxon>
        <taxon>Alteromonadales</taxon>
        <taxon>Shewanellaceae</taxon>
        <taxon>Shewanella</taxon>
    </lineage>
</organism>
<dbReference type="InterPro" id="IPR006664">
    <property type="entry name" value="OMP_bac"/>
</dbReference>
<dbReference type="InterPro" id="IPR006665">
    <property type="entry name" value="OmpA-like"/>
</dbReference>
<accession>A0A9X3AWK2</accession>
<evidence type="ECO:0000256" key="1">
    <source>
        <dbReference type="ARBA" id="ARBA00004442"/>
    </source>
</evidence>
<dbReference type="GO" id="GO:0009279">
    <property type="term" value="C:cell outer membrane"/>
    <property type="evidence" value="ECO:0007669"/>
    <property type="project" value="UniProtKB-SubCell"/>
</dbReference>
<keyword evidence="7" id="KW-1185">Reference proteome</keyword>
<comment type="subcellular location">
    <subcellularLocation>
        <location evidence="1">Cell outer membrane</location>
    </subcellularLocation>
</comment>
<dbReference type="PRINTS" id="PR01021">
    <property type="entry name" value="OMPADOMAIN"/>
</dbReference>
<gene>
    <name evidence="6" type="ORF">NE535_16660</name>
</gene>
<dbReference type="PANTHER" id="PTHR30329">
    <property type="entry name" value="STATOR ELEMENT OF FLAGELLAR MOTOR COMPLEX"/>
    <property type="match status" value="1"/>
</dbReference>
<dbReference type="InterPro" id="IPR036737">
    <property type="entry name" value="OmpA-like_sf"/>
</dbReference>
<feature type="signal peptide" evidence="4">
    <location>
        <begin position="1"/>
        <end position="21"/>
    </location>
</feature>
<dbReference type="PROSITE" id="PS51123">
    <property type="entry name" value="OMPA_2"/>
    <property type="match status" value="1"/>
</dbReference>
<dbReference type="Pfam" id="PF00691">
    <property type="entry name" value="OmpA"/>
    <property type="match status" value="1"/>
</dbReference>
<dbReference type="InterPro" id="IPR050330">
    <property type="entry name" value="Bact_OuterMem_StrucFunc"/>
</dbReference>
<keyword evidence="2 3" id="KW-0472">Membrane</keyword>
<protein>
    <submittedName>
        <fullName evidence="6">OmpA family protein</fullName>
    </submittedName>
</protein>
<dbReference type="AlphaFoldDB" id="A0A9X3AWK2"/>
<dbReference type="RefSeq" id="WP_261299734.1">
    <property type="nucleotide sequence ID" value="NZ_JAMTCD010000030.1"/>
</dbReference>
<proteinExistence type="predicted"/>
<feature type="chain" id="PRO_5040748055" evidence="4">
    <location>
        <begin position="22"/>
        <end position="223"/>
    </location>
</feature>
<evidence type="ECO:0000313" key="6">
    <source>
        <dbReference type="EMBL" id="MCT7943399.1"/>
    </source>
</evidence>
<name>A0A9X3AWK2_9GAMM</name>
<dbReference type="InterPro" id="IPR028974">
    <property type="entry name" value="TSP_type-3_rpt"/>
</dbReference>
<dbReference type="CDD" id="cd07185">
    <property type="entry name" value="OmpA_C-like"/>
    <property type="match status" value="1"/>
</dbReference>
<dbReference type="Proteomes" id="UP001155546">
    <property type="component" value="Unassembled WGS sequence"/>
</dbReference>
<evidence type="ECO:0000256" key="2">
    <source>
        <dbReference type="ARBA" id="ARBA00023136"/>
    </source>
</evidence>
<dbReference type="GO" id="GO:0005509">
    <property type="term" value="F:calcium ion binding"/>
    <property type="evidence" value="ECO:0007669"/>
    <property type="project" value="InterPro"/>
</dbReference>
<evidence type="ECO:0000256" key="4">
    <source>
        <dbReference type="SAM" id="SignalP"/>
    </source>
</evidence>
<sequence>MRLLLNAISLSIILLSTAASAWIDTDMDGVPDKKDACAGTAKGTVVMANGCQDPSNIAIEEIEEIEEIEQEFDLESPVEISAIEEPPLTPQELVNRCEQQTGLNDISACLQQAIQPVYFEFAKADVLLSQRPFLDSIHRLTVKNDNVQLMLVGHADLLGTDELNQALSLARANSVKQILVTDYHFNPDNISVKGMSNKQPAADNATVEGRQRNRRVEFIISAE</sequence>
<dbReference type="SUPFAM" id="SSF103088">
    <property type="entry name" value="OmpA-like"/>
    <property type="match status" value="1"/>
</dbReference>
<evidence type="ECO:0000313" key="7">
    <source>
        <dbReference type="Proteomes" id="UP001155546"/>
    </source>
</evidence>
<dbReference type="PANTHER" id="PTHR30329:SF20">
    <property type="entry name" value="EXPORTED PROTEIN"/>
    <property type="match status" value="1"/>
</dbReference>
<reference evidence="6" key="1">
    <citation type="journal article" date="2023" name="Int. J. Syst. Evol. Microbiol.">
        <title>&lt;i&gt;Shewanella septentrionalis&lt;/i&gt; sp. nov. and &lt;i&gt;Shewanella holmiensis&lt;/i&gt; sp. nov., isolated from Baltic Sea water and sediments.</title>
        <authorList>
            <person name="Martin-Rodriguez A.J."/>
            <person name="Thorell K."/>
            <person name="Joffre E."/>
            <person name="Jensie-Markopoulos S."/>
            <person name="Moore E.R.B."/>
            <person name="Sjoling A."/>
        </authorList>
    </citation>
    <scope>NUCLEOTIDE SEQUENCE</scope>
    <source>
        <strain evidence="6">SP1S2-7</strain>
    </source>
</reference>
<keyword evidence="4" id="KW-0732">Signal</keyword>
<dbReference type="EMBL" id="JAMTCD010000030">
    <property type="protein sequence ID" value="MCT7943399.1"/>
    <property type="molecule type" value="Genomic_DNA"/>
</dbReference>
<dbReference type="SUPFAM" id="SSF103647">
    <property type="entry name" value="TSP type-3 repeat"/>
    <property type="match status" value="1"/>
</dbReference>
<feature type="domain" description="OmpA-like" evidence="5">
    <location>
        <begin position="106"/>
        <end position="223"/>
    </location>
</feature>
<evidence type="ECO:0000259" key="5">
    <source>
        <dbReference type="PROSITE" id="PS51123"/>
    </source>
</evidence>
<dbReference type="Gene3D" id="3.30.1330.60">
    <property type="entry name" value="OmpA-like domain"/>
    <property type="match status" value="1"/>
</dbReference>
<evidence type="ECO:0000256" key="3">
    <source>
        <dbReference type="PROSITE-ProRule" id="PRU00473"/>
    </source>
</evidence>
<comment type="caution">
    <text evidence="6">The sequence shown here is derived from an EMBL/GenBank/DDBJ whole genome shotgun (WGS) entry which is preliminary data.</text>
</comment>